<proteinExistence type="predicted"/>
<keyword evidence="1" id="KW-0150">Chloroplast</keyword>
<dbReference type="EMBL" id="KC509520">
    <property type="protein sequence ID" value="AGY78393.1"/>
    <property type="molecule type" value="Genomic_DNA"/>
</dbReference>
<organism evidence="1">
    <name type="scientific">Asterionellopsis glacialis</name>
    <dbReference type="NCBI Taxonomy" id="33640"/>
    <lineage>
        <taxon>Eukaryota</taxon>
        <taxon>Sar</taxon>
        <taxon>Stramenopiles</taxon>
        <taxon>Ochrophyta</taxon>
        <taxon>Bacillariophyta</taxon>
        <taxon>Fragilariophyceae</taxon>
        <taxon>Fragilariophycidae</taxon>
        <taxon>Fragilariales</taxon>
        <taxon>Fragilariaceae</taxon>
        <taxon>Asterionellopsis</taxon>
    </lineage>
</organism>
<sequence length="113" mass="12817">MTILINYSLFMSDRELTHQSYSDKSSPERVISNISNQKFNVQTGNVKDQISSNQDILITHPRAGMGELLKNSDQNSEKINANLKESVKLDEFAKNLVFRYLKNPKSSTSLVSH</sequence>
<gene>
    <name evidence="1" type="primary">orf113</name>
</gene>
<dbReference type="GeneID" id="19739747"/>
<geneLocation type="chloroplast" evidence="1"/>
<dbReference type="AlphaFoldDB" id="A0A023IP18"/>
<reference evidence="1" key="1">
    <citation type="journal article" date="2014" name="Genome Biol. Evol.">
        <title>Serial gene losses and foreign DNA underlie size and sequence variation in the plastid genomes of diatoms.</title>
        <authorList>
            <person name="Ruck E.C."/>
            <person name="Nakov T."/>
            <person name="Jansen R.K."/>
            <person name="Theriot E.C."/>
            <person name="Alverson A.J."/>
        </authorList>
    </citation>
    <scope>NUCLEOTIDE SEQUENCE</scope>
    <source>
        <strain evidence="1">Ccmp1717</strain>
    </source>
</reference>
<protein>
    <submittedName>
        <fullName evidence="1">Uncharacterized protein</fullName>
    </submittedName>
</protein>
<dbReference type="RefSeq" id="YP_009028843.1">
    <property type="nucleotide sequence ID" value="NC_024080.1"/>
</dbReference>
<accession>A0A023IP18</accession>
<keyword evidence="1" id="KW-0934">Plastid</keyword>
<name>A0A023IP18_9STRA</name>
<evidence type="ECO:0000313" key="1">
    <source>
        <dbReference type="EMBL" id="AGY78393.1"/>
    </source>
</evidence>